<proteinExistence type="predicted"/>
<keyword evidence="3" id="KW-1185">Reference proteome</keyword>
<dbReference type="PANTHER" id="PTHR33199">
    <property type="entry name" value="MACPF DOMAIN-CONTAINING PROTEIN CAD1"/>
    <property type="match status" value="1"/>
</dbReference>
<dbReference type="SMART" id="SM00457">
    <property type="entry name" value="MACPF"/>
    <property type="match status" value="1"/>
</dbReference>
<name>A0ABQ8BCP8_BRANA</name>
<organism evidence="2 3">
    <name type="scientific">Brassica napus</name>
    <name type="common">Rape</name>
    <dbReference type="NCBI Taxonomy" id="3708"/>
    <lineage>
        <taxon>Eukaryota</taxon>
        <taxon>Viridiplantae</taxon>
        <taxon>Streptophyta</taxon>
        <taxon>Embryophyta</taxon>
        <taxon>Tracheophyta</taxon>
        <taxon>Spermatophyta</taxon>
        <taxon>Magnoliopsida</taxon>
        <taxon>eudicotyledons</taxon>
        <taxon>Gunneridae</taxon>
        <taxon>Pentapetalae</taxon>
        <taxon>rosids</taxon>
        <taxon>malvids</taxon>
        <taxon>Brassicales</taxon>
        <taxon>Brassicaceae</taxon>
        <taxon>Brassiceae</taxon>
        <taxon>Brassica</taxon>
    </lineage>
</organism>
<dbReference type="InterPro" id="IPR020864">
    <property type="entry name" value="MACPF"/>
</dbReference>
<evidence type="ECO:0000313" key="2">
    <source>
        <dbReference type="EMBL" id="KAH0902153.1"/>
    </source>
</evidence>
<dbReference type="Pfam" id="PF01823">
    <property type="entry name" value="MACPF"/>
    <property type="match status" value="1"/>
</dbReference>
<dbReference type="EMBL" id="JAGKQM010000011">
    <property type="protein sequence ID" value="KAH0902153.1"/>
    <property type="molecule type" value="Genomic_DNA"/>
</dbReference>
<dbReference type="PANTHER" id="PTHR33199:SF17">
    <property type="entry name" value="MACPF DOMAIN-CONTAINING PROTEIN"/>
    <property type="match status" value="1"/>
</dbReference>
<protein>
    <recommendedName>
        <fullName evidence="1">MACPF domain-containing protein</fullName>
    </recommendedName>
</protein>
<dbReference type="InterPro" id="IPR044663">
    <property type="entry name" value="CAD1/NSL1-like"/>
</dbReference>
<gene>
    <name evidence="2" type="ORF">HID58_041656</name>
</gene>
<evidence type="ECO:0000259" key="1">
    <source>
        <dbReference type="PROSITE" id="PS51412"/>
    </source>
</evidence>
<reference evidence="2 3" key="1">
    <citation type="submission" date="2021-05" db="EMBL/GenBank/DDBJ databases">
        <title>Genome Assembly of Synthetic Allotetraploid Brassica napus Reveals Homoeologous Exchanges between Subgenomes.</title>
        <authorList>
            <person name="Davis J.T."/>
        </authorList>
    </citation>
    <scope>NUCLEOTIDE SEQUENCE [LARGE SCALE GENOMIC DNA]</scope>
    <source>
        <strain evidence="3">cv. Da-Ae</strain>
        <tissue evidence="2">Seedling</tissue>
    </source>
</reference>
<evidence type="ECO:0000313" key="3">
    <source>
        <dbReference type="Proteomes" id="UP000824890"/>
    </source>
</evidence>
<feature type="domain" description="MACPF" evidence="1">
    <location>
        <begin position="1"/>
        <end position="328"/>
    </location>
</feature>
<sequence length="580" mass="65069">MALRLPASKAAEFAIGSIGCGYDLAIDVRLKYCKESRLLDIQDGDDTREIVLPGGITIPNVSKSIKCDKGERMRFRSDVLSFQQMTEQFNQELSLAGKIPSGHFNALFEFSGCWQKDAAYTKNLAFDGIFISFYSVALDKSQMLLREHVKQAVPSTWDPAALARFIDTYGTHIVVGVKMGGKDVIYAKQQHSSKLQPDDLQKRLKEVADKRFIEASGVQNIASDRIHPTSKVEAKEQRLRFADTNSLGSYANKEDIFFMCKRRGGNDNRNLTHNDWLHTVQTEPDAISMSLIPITSLLNGCPGSGFLSHAINLYLRYKPPISELHQFLEFQLPRQWAPVFSELPLGPQRKQQSCAPITGMRLYLEGRRSNRLAIHLQHLSSLPKIFQLEDAPNTTMRHDSHDRRYYEKVNWKNYSHVCTSPVESEDDLAVVTGAQFLVESHGFKNVLFLRLSFSKVVGTMLAKNYEWDEAVGFAPKSGLISTLISHHFTAPQKQPPPRPADVNINSAIYPGGPPVPAQAPKLLKFVDTSEMTRGPQESPGYWVVSGARLLVEKGKISLKVKYSLLTAIMEDEAMEETYEG</sequence>
<dbReference type="PROSITE" id="PS51412">
    <property type="entry name" value="MACPF_2"/>
    <property type="match status" value="1"/>
</dbReference>
<accession>A0ABQ8BCP8</accession>
<dbReference type="Proteomes" id="UP000824890">
    <property type="component" value="Unassembled WGS sequence"/>
</dbReference>
<comment type="caution">
    <text evidence="2">The sequence shown here is derived from an EMBL/GenBank/DDBJ whole genome shotgun (WGS) entry which is preliminary data.</text>
</comment>